<proteinExistence type="predicted"/>
<gene>
    <name evidence="1" type="ORF">L1987_29576</name>
</gene>
<dbReference type="EMBL" id="CM042027">
    <property type="protein sequence ID" value="KAI3801471.1"/>
    <property type="molecule type" value="Genomic_DNA"/>
</dbReference>
<organism evidence="1 2">
    <name type="scientific">Smallanthus sonchifolius</name>
    <dbReference type="NCBI Taxonomy" id="185202"/>
    <lineage>
        <taxon>Eukaryota</taxon>
        <taxon>Viridiplantae</taxon>
        <taxon>Streptophyta</taxon>
        <taxon>Embryophyta</taxon>
        <taxon>Tracheophyta</taxon>
        <taxon>Spermatophyta</taxon>
        <taxon>Magnoliopsida</taxon>
        <taxon>eudicotyledons</taxon>
        <taxon>Gunneridae</taxon>
        <taxon>Pentapetalae</taxon>
        <taxon>asterids</taxon>
        <taxon>campanulids</taxon>
        <taxon>Asterales</taxon>
        <taxon>Asteraceae</taxon>
        <taxon>Asteroideae</taxon>
        <taxon>Heliantheae alliance</taxon>
        <taxon>Millerieae</taxon>
        <taxon>Smallanthus</taxon>
    </lineage>
</organism>
<dbReference type="Proteomes" id="UP001056120">
    <property type="component" value="Linkage Group LG10"/>
</dbReference>
<accession>A0ACB9I155</accession>
<evidence type="ECO:0000313" key="2">
    <source>
        <dbReference type="Proteomes" id="UP001056120"/>
    </source>
</evidence>
<keyword evidence="2" id="KW-1185">Reference proteome</keyword>
<comment type="caution">
    <text evidence="1">The sequence shown here is derived from an EMBL/GenBank/DDBJ whole genome shotgun (WGS) entry which is preliminary data.</text>
</comment>
<reference evidence="2" key="1">
    <citation type="journal article" date="2022" name="Mol. Ecol. Resour.">
        <title>The genomes of chicory, endive, great burdock and yacon provide insights into Asteraceae palaeo-polyploidization history and plant inulin production.</title>
        <authorList>
            <person name="Fan W."/>
            <person name="Wang S."/>
            <person name="Wang H."/>
            <person name="Wang A."/>
            <person name="Jiang F."/>
            <person name="Liu H."/>
            <person name="Zhao H."/>
            <person name="Xu D."/>
            <person name="Zhang Y."/>
        </authorList>
    </citation>
    <scope>NUCLEOTIDE SEQUENCE [LARGE SCALE GENOMIC DNA]</scope>
    <source>
        <strain evidence="2">cv. Yunnan</strain>
    </source>
</reference>
<protein>
    <submittedName>
        <fullName evidence="1">Uncharacterized protein</fullName>
    </submittedName>
</protein>
<sequence>MASTWLQVVALMMVLVAWAFPTTVERRIRGFKLQVDQGKTYMLRIVNVALNEELFFRTANHKLTIVEVDVVYVKPFTTDTILIAPSQTTDAIITTTQQAGKYLMVVSLFMDAPIVVDNLTSTASLHYSGVVTSTITKLVALPPQNSTPVANSFINSLKSLNSATYPAKVPLTILCFSQLVLESILAKLVSMAHNHKFLQQTKGTKLYRLPYNSTVQLVLQDTGMITPESHPIHLHGFNFFVVGRGIGNFNPNKDPKSFNLFDPVERNTVGVPMSGWTAIRFRADNPGLKMAFVVDNRKGPLESITPPPSDLPVLSQFE</sequence>
<evidence type="ECO:0000313" key="1">
    <source>
        <dbReference type="EMBL" id="KAI3801471.1"/>
    </source>
</evidence>
<name>A0ACB9I155_9ASTR</name>
<reference evidence="1 2" key="2">
    <citation type="journal article" date="2022" name="Mol. Ecol. Resour.">
        <title>The genomes of chicory, endive, great burdock and yacon provide insights into Asteraceae paleo-polyploidization history and plant inulin production.</title>
        <authorList>
            <person name="Fan W."/>
            <person name="Wang S."/>
            <person name="Wang H."/>
            <person name="Wang A."/>
            <person name="Jiang F."/>
            <person name="Liu H."/>
            <person name="Zhao H."/>
            <person name="Xu D."/>
            <person name="Zhang Y."/>
        </authorList>
    </citation>
    <scope>NUCLEOTIDE SEQUENCE [LARGE SCALE GENOMIC DNA]</scope>
    <source>
        <strain evidence="2">cv. Yunnan</strain>
        <tissue evidence="1">Leaves</tissue>
    </source>
</reference>